<dbReference type="Proteomes" id="UP000277580">
    <property type="component" value="Unassembled WGS sequence"/>
</dbReference>
<evidence type="ECO:0000313" key="2">
    <source>
        <dbReference type="Proteomes" id="UP000277580"/>
    </source>
</evidence>
<organism evidence="1 2">
    <name type="scientific">Morchella conica CCBAS932</name>
    <dbReference type="NCBI Taxonomy" id="1392247"/>
    <lineage>
        <taxon>Eukaryota</taxon>
        <taxon>Fungi</taxon>
        <taxon>Dikarya</taxon>
        <taxon>Ascomycota</taxon>
        <taxon>Pezizomycotina</taxon>
        <taxon>Pezizomycetes</taxon>
        <taxon>Pezizales</taxon>
        <taxon>Morchellaceae</taxon>
        <taxon>Morchella</taxon>
    </lineage>
</organism>
<dbReference type="EMBL" id="ML119156">
    <property type="protein sequence ID" value="RPB09003.1"/>
    <property type="molecule type" value="Genomic_DNA"/>
</dbReference>
<dbReference type="AlphaFoldDB" id="A0A3N4KER2"/>
<gene>
    <name evidence="1" type="ORF">P167DRAFT_548405</name>
</gene>
<dbReference type="InParanoid" id="A0A3N4KER2"/>
<reference evidence="1 2" key="1">
    <citation type="journal article" date="2018" name="Nat. Ecol. Evol.">
        <title>Pezizomycetes genomes reveal the molecular basis of ectomycorrhizal truffle lifestyle.</title>
        <authorList>
            <person name="Murat C."/>
            <person name="Payen T."/>
            <person name="Noel B."/>
            <person name="Kuo A."/>
            <person name="Morin E."/>
            <person name="Chen J."/>
            <person name="Kohler A."/>
            <person name="Krizsan K."/>
            <person name="Balestrini R."/>
            <person name="Da Silva C."/>
            <person name="Montanini B."/>
            <person name="Hainaut M."/>
            <person name="Levati E."/>
            <person name="Barry K.W."/>
            <person name="Belfiori B."/>
            <person name="Cichocki N."/>
            <person name="Clum A."/>
            <person name="Dockter R.B."/>
            <person name="Fauchery L."/>
            <person name="Guy J."/>
            <person name="Iotti M."/>
            <person name="Le Tacon F."/>
            <person name="Lindquist E.A."/>
            <person name="Lipzen A."/>
            <person name="Malagnac F."/>
            <person name="Mello A."/>
            <person name="Molinier V."/>
            <person name="Miyauchi S."/>
            <person name="Poulain J."/>
            <person name="Riccioni C."/>
            <person name="Rubini A."/>
            <person name="Sitrit Y."/>
            <person name="Splivallo R."/>
            <person name="Traeger S."/>
            <person name="Wang M."/>
            <person name="Zifcakova L."/>
            <person name="Wipf D."/>
            <person name="Zambonelli A."/>
            <person name="Paolocci F."/>
            <person name="Nowrousian M."/>
            <person name="Ottonello S."/>
            <person name="Baldrian P."/>
            <person name="Spatafora J.W."/>
            <person name="Henrissat B."/>
            <person name="Nagy L.G."/>
            <person name="Aury J.M."/>
            <person name="Wincker P."/>
            <person name="Grigoriev I.V."/>
            <person name="Bonfante P."/>
            <person name="Martin F.M."/>
        </authorList>
    </citation>
    <scope>NUCLEOTIDE SEQUENCE [LARGE SCALE GENOMIC DNA]</scope>
    <source>
        <strain evidence="1 2">CCBAS932</strain>
    </source>
</reference>
<sequence>MARAKNVGPDPLMAVHAENRSIYTLFLLSVKVDSSALNLSRNEHDATAFYLAARQGFVSNPGSNTYVRLHAPSMRNLKQQHHKDTCTFQARTLVMITLPACTYTYVPVMLHPAGDRMRAVHAYQRRENVWLNKGLVLCSLSTVLQDLINATLAVLQGTKKNNNMQRWGQLQGMRTEFHTSVLPPPYTTTPT</sequence>
<proteinExistence type="predicted"/>
<keyword evidence="2" id="KW-1185">Reference proteome</keyword>
<accession>A0A3N4KER2</accession>
<protein>
    <submittedName>
        <fullName evidence="1">Uncharacterized protein</fullName>
    </submittedName>
</protein>
<name>A0A3N4KER2_9PEZI</name>
<evidence type="ECO:0000313" key="1">
    <source>
        <dbReference type="EMBL" id="RPB09003.1"/>
    </source>
</evidence>